<feature type="transmembrane region" description="Helical" evidence="4">
    <location>
        <begin position="128"/>
        <end position="147"/>
    </location>
</feature>
<dbReference type="Gene3D" id="3.30.565.10">
    <property type="entry name" value="Histidine kinase-like ATPase, C-terminal domain"/>
    <property type="match status" value="1"/>
</dbReference>
<dbReference type="EC" id="2.7.13.3" evidence="2"/>
<dbReference type="InterPro" id="IPR003661">
    <property type="entry name" value="HisK_dim/P_dom"/>
</dbReference>
<feature type="transmembrane region" description="Helical" evidence="4">
    <location>
        <begin position="159"/>
        <end position="176"/>
    </location>
</feature>
<dbReference type="Pfam" id="PF25323">
    <property type="entry name" value="6TM_PilS"/>
    <property type="match status" value="1"/>
</dbReference>
<keyword evidence="4" id="KW-0472">Membrane</keyword>
<feature type="domain" description="Histidine kinase" evidence="5">
    <location>
        <begin position="320"/>
        <end position="521"/>
    </location>
</feature>
<keyword evidence="6" id="KW-0808">Transferase</keyword>
<keyword evidence="6" id="KW-0418">Kinase</keyword>
<dbReference type="InterPro" id="IPR004358">
    <property type="entry name" value="Sig_transdc_His_kin-like_C"/>
</dbReference>
<keyword evidence="4" id="KW-1133">Transmembrane helix</keyword>
<sequence length="521" mass="59269">MAPLRPASLLQTIYRLGEWYSAYRLVLALSLNIIFALTLETVAQDYQHPDLYFYSIVGYALISCIQLIFYKILPFEISKQLILLFIVDVCCFSLLNFALGGPNLHLSLLFVVTVFAATILLRPQLALIITLVAVISVIYQQVVGSFFNSSHLNSISNSALLAFLFFVMYGIGQIAVQRFRLLENLNFYQSIELNQLQNINRAILEQIEVGYLVLDEQQQVILNNPAACSLLGIPPIFTDEKYFLRKLQPDLYTLIRFSDLKDGERFLFESQLSPFSVDIQVQKLLVPHQALTLLILQDAQKIKQQVQQLKLMALGQLSASIAHEIRNPLAAIVQANELLADSQPEQLQMLTGMIDRQSQRIDKIIHDTLNMARNSPTEPAKIRLSGFLAQVLNEDLIDIKQAVQLQIEQDIWIYFDELQLRQVLINLIRNALRHNSAEQSFIIIRVHGTEERGWIDVIDFGQGVAERDISQLFKPFFSTEINGTGLGLYLSHSFCEANHAKLTYVKQQQGACFRIECSIIY</sequence>
<gene>
    <name evidence="6" type="ORF">DIC32_14120</name>
</gene>
<feature type="transmembrane region" description="Helical" evidence="4">
    <location>
        <begin position="104"/>
        <end position="121"/>
    </location>
</feature>
<evidence type="ECO:0000313" key="6">
    <source>
        <dbReference type="EMBL" id="HCM32420.1"/>
    </source>
</evidence>
<dbReference type="InterPro" id="IPR003594">
    <property type="entry name" value="HATPase_dom"/>
</dbReference>
<feature type="transmembrane region" description="Helical" evidence="4">
    <location>
        <begin position="81"/>
        <end position="98"/>
    </location>
</feature>
<keyword evidence="3" id="KW-0597">Phosphoprotein</keyword>
<dbReference type="PANTHER" id="PTHR43065">
    <property type="entry name" value="SENSOR HISTIDINE KINASE"/>
    <property type="match status" value="1"/>
</dbReference>
<dbReference type="Pfam" id="PF13188">
    <property type="entry name" value="PAS_8"/>
    <property type="match status" value="1"/>
</dbReference>
<dbReference type="InterPro" id="IPR035965">
    <property type="entry name" value="PAS-like_dom_sf"/>
</dbReference>
<dbReference type="SUPFAM" id="SSF47384">
    <property type="entry name" value="Homodimeric domain of signal transducing histidine kinase"/>
    <property type="match status" value="1"/>
</dbReference>
<dbReference type="Pfam" id="PF00512">
    <property type="entry name" value="HisKA"/>
    <property type="match status" value="1"/>
</dbReference>
<evidence type="ECO:0000259" key="5">
    <source>
        <dbReference type="PROSITE" id="PS50109"/>
    </source>
</evidence>
<evidence type="ECO:0000313" key="7">
    <source>
        <dbReference type="Proteomes" id="UP000262257"/>
    </source>
</evidence>
<comment type="catalytic activity">
    <reaction evidence="1">
        <text>ATP + protein L-histidine = ADP + protein N-phospho-L-histidine.</text>
        <dbReference type="EC" id="2.7.13.3"/>
    </reaction>
</comment>
<name>A0A3D3G306_ACIRA</name>
<reference evidence="6 7" key="1">
    <citation type="journal article" date="2018" name="Nat. Biotechnol.">
        <title>A standardized bacterial taxonomy based on genome phylogeny substantially revises the tree of life.</title>
        <authorList>
            <person name="Parks D.H."/>
            <person name="Chuvochina M."/>
            <person name="Waite D.W."/>
            <person name="Rinke C."/>
            <person name="Skarshewski A."/>
            <person name="Chaumeil P.A."/>
            <person name="Hugenholtz P."/>
        </authorList>
    </citation>
    <scope>NUCLEOTIDE SEQUENCE [LARGE SCALE GENOMIC DNA]</scope>
    <source>
        <strain evidence="6">UBA10045</strain>
    </source>
</reference>
<organism evidence="6 7">
    <name type="scientific">Acinetobacter radioresistens</name>
    <dbReference type="NCBI Taxonomy" id="40216"/>
    <lineage>
        <taxon>Bacteria</taxon>
        <taxon>Pseudomonadati</taxon>
        <taxon>Pseudomonadota</taxon>
        <taxon>Gammaproteobacteria</taxon>
        <taxon>Moraxellales</taxon>
        <taxon>Moraxellaceae</taxon>
        <taxon>Acinetobacter</taxon>
    </lineage>
</organism>
<dbReference type="Pfam" id="PF02518">
    <property type="entry name" value="HATPase_c"/>
    <property type="match status" value="1"/>
</dbReference>
<accession>A0A3D3G306</accession>
<dbReference type="CDD" id="cd00082">
    <property type="entry name" value="HisKA"/>
    <property type="match status" value="1"/>
</dbReference>
<evidence type="ECO:0000256" key="2">
    <source>
        <dbReference type="ARBA" id="ARBA00012438"/>
    </source>
</evidence>
<dbReference type="Gene3D" id="1.10.287.130">
    <property type="match status" value="1"/>
</dbReference>
<dbReference type="EMBL" id="DPXL01000177">
    <property type="protein sequence ID" value="HCM32420.1"/>
    <property type="molecule type" value="Genomic_DNA"/>
</dbReference>
<dbReference type="SUPFAM" id="SSF55874">
    <property type="entry name" value="ATPase domain of HSP90 chaperone/DNA topoisomerase II/histidine kinase"/>
    <property type="match status" value="1"/>
</dbReference>
<feature type="transmembrane region" description="Helical" evidence="4">
    <location>
        <begin position="51"/>
        <end position="69"/>
    </location>
</feature>
<dbReference type="SUPFAM" id="SSF55785">
    <property type="entry name" value="PYP-like sensor domain (PAS domain)"/>
    <property type="match status" value="1"/>
</dbReference>
<evidence type="ECO:0000256" key="3">
    <source>
        <dbReference type="ARBA" id="ARBA00022553"/>
    </source>
</evidence>
<dbReference type="InterPro" id="IPR036890">
    <property type="entry name" value="HATPase_C_sf"/>
</dbReference>
<dbReference type="SMART" id="SM00387">
    <property type="entry name" value="HATPase_c"/>
    <property type="match status" value="1"/>
</dbReference>
<dbReference type="PANTHER" id="PTHR43065:SF52">
    <property type="entry name" value="SENSOR PROTEIN KINASE PILS"/>
    <property type="match status" value="1"/>
</dbReference>
<feature type="transmembrane region" description="Helical" evidence="4">
    <location>
        <begin position="21"/>
        <end position="39"/>
    </location>
</feature>
<dbReference type="PROSITE" id="PS50109">
    <property type="entry name" value="HIS_KIN"/>
    <property type="match status" value="1"/>
</dbReference>
<dbReference type="SMART" id="SM00388">
    <property type="entry name" value="HisKA"/>
    <property type="match status" value="1"/>
</dbReference>
<evidence type="ECO:0000256" key="4">
    <source>
        <dbReference type="SAM" id="Phobius"/>
    </source>
</evidence>
<dbReference type="Proteomes" id="UP000262257">
    <property type="component" value="Unassembled WGS sequence"/>
</dbReference>
<proteinExistence type="predicted"/>
<evidence type="ECO:0000256" key="1">
    <source>
        <dbReference type="ARBA" id="ARBA00000085"/>
    </source>
</evidence>
<dbReference type="InterPro" id="IPR005467">
    <property type="entry name" value="His_kinase_dom"/>
</dbReference>
<comment type="caution">
    <text evidence="6">The sequence shown here is derived from an EMBL/GenBank/DDBJ whole genome shotgun (WGS) entry which is preliminary data.</text>
</comment>
<dbReference type="CDD" id="cd00075">
    <property type="entry name" value="HATPase"/>
    <property type="match status" value="1"/>
</dbReference>
<dbReference type="PRINTS" id="PR00344">
    <property type="entry name" value="BCTRLSENSOR"/>
</dbReference>
<keyword evidence="4" id="KW-0812">Transmembrane</keyword>
<dbReference type="Gene3D" id="3.30.450.20">
    <property type="entry name" value="PAS domain"/>
    <property type="match status" value="1"/>
</dbReference>
<dbReference type="InterPro" id="IPR036097">
    <property type="entry name" value="HisK_dim/P_sf"/>
</dbReference>
<protein>
    <recommendedName>
        <fullName evidence="2">histidine kinase</fullName>
        <ecNumber evidence="2">2.7.13.3</ecNumber>
    </recommendedName>
</protein>
<dbReference type="InterPro" id="IPR000014">
    <property type="entry name" value="PAS"/>
</dbReference>
<dbReference type="GO" id="GO:0000155">
    <property type="term" value="F:phosphorelay sensor kinase activity"/>
    <property type="evidence" value="ECO:0007669"/>
    <property type="project" value="InterPro"/>
</dbReference>
<dbReference type="RefSeq" id="WP_005405790.1">
    <property type="nucleotide sequence ID" value="NZ_BKVS01000009.1"/>
</dbReference>
<dbReference type="AlphaFoldDB" id="A0A3D3G306"/>